<dbReference type="Proteomes" id="UP000195766">
    <property type="component" value="Unassembled WGS sequence"/>
</dbReference>
<evidence type="ECO:0000313" key="2">
    <source>
        <dbReference type="EMBL" id="SJM64443.1"/>
    </source>
</evidence>
<evidence type="ECO:0000313" key="3">
    <source>
        <dbReference type="Proteomes" id="UP000195766"/>
    </source>
</evidence>
<dbReference type="Gene3D" id="2.40.160.100">
    <property type="match status" value="1"/>
</dbReference>
<dbReference type="Pfam" id="PF13372">
    <property type="entry name" value="Alginate_exp"/>
    <property type="match status" value="1"/>
</dbReference>
<reference evidence="2 3" key="1">
    <citation type="submission" date="2017-02" db="EMBL/GenBank/DDBJ databases">
        <authorList>
            <person name="Peterson S.W."/>
        </authorList>
    </citation>
    <scope>NUCLEOTIDE SEQUENCE [LARGE SCALE GENOMIC DNA]</scope>
    <source>
        <strain evidence="2 3">3F5N</strain>
    </source>
</reference>
<proteinExistence type="predicted"/>
<accession>A0A1R4G8P7</accession>
<protein>
    <recommendedName>
        <fullName evidence="1">Alginate export domain-containing protein</fullName>
    </recommendedName>
</protein>
<dbReference type="InterPro" id="IPR053728">
    <property type="entry name" value="Alginate_Permeability_Chnl"/>
</dbReference>
<gene>
    <name evidence="2" type="ORF">FM111_10480</name>
</gene>
<sequence length="247" mass="27664">MQADQVRGFLQVGAYDESGRASGPLATDAGGLDIQQAFVELKPRTGSRPGIRLGRQEMTLGSSRFVASREGLNIRRSFDGLRLLYRSTNVDIDAFAMRPVSNRPDAFDDRADDHQAFWGVYAVIRRRTGPSIDLYYLGLERDQAVFASRSGHEARHSIGARLWGRKERFDYNLEGAYQLGSLEDLDIRAFALSADIGWSLETLPLRPRLGLKGNIESGDRKTSDQELNTFNPLFPNHAYFSEATFGR</sequence>
<evidence type="ECO:0000259" key="1">
    <source>
        <dbReference type="Pfam" id="PF13372"/>
    </source>
</evidence>
<organism evidence="2 3">
    <name type="scientific">Brevundimonas diminuta 3F5N</name>
    <dbReference type="NCBI Taxonomy" id="1255603"/>
    <lineage>
        <taxon>Bacteria</taxon>
        <taxon>Pseudomonadati</taxon>
        <taxon>Pseudomonadota</taxon>
        <taxon>Alphaproteobacteria</taxon>
        <taxon>Caulobacterales</taxon>
        <taxon>Caulobacteraceae</taxon>
        <taxon>Brevundimonas</taxon>
    </lineage>
</organism>
<feature type="domain" description="Alginate export" evidence="1">
    <location>
        <begin position="19"/>
        <end position="245"/>
    </location>
</feature>
<name>A0A1R4G8P7_BREDI</name>
<dbReference type="AlphaFoldDB" id="A0A1R4G8P7"/>
<dbReference type="EMBL" id="FUIE01000054">
    <property type="protein sequence ID" value="SJM64443.1"/>
    <property type="molecule type" value="Genomic_DNA"/>
</dbReference>
<dbReference type="InterPro" id="IPR025388">
    <property type="entry name" value="Alginate_export_dom"/>
</dbReference>